<dbReference type="VEuPathDB" id="FungiDB:DFL_009345"/>
<evidence type="ECO:0000313" key="4">
    <source>
        <dbReference type="Proteomes" id="UP000283090"/>
    </source>
</evidence>
<dbReference type="Gene3D" id="3.30.710.10">
    <property type="entry name" value="Potassium Channel Kv1.1, Chain A"/>
    <property type="match status" value="1"/>
</dbReference>
<feature type="domain" description="BTB" evidence="2">
    <location>
        <begin position="104"/>
        <end position="175"/>
    </location>
</feature>
<accession>A0A436ZRE2</accession>
<protein>
    <recommendedName>
        <fullName evidence="2">BTB domain-containing protein</fullName>
    </recommendedName>
</protein>
<gene>
    <name evidence="3" type="ORF">DFL_009345</name>
</gene>
<dbReference type="Pfam" id="PF00651">
    <property type="entry name" value="BTB"/>
    <property type="match status" value="1"/>
</dbReference>
<dbReference type="PANTHER" id="PTHR47843">
    <property type="entry name" value="BTB DOMAIN-CONTAINING PROTEIN-RELATED"/>
    <property type="match status" value="1"/>
</dbReference>
<dbReference type="SUPFAM" id="SSF54695">
    <property type="entry name" value="POZ domain"/>
    <property type="match status" value="1"/>
</dbReference>
<dbReference type="STRING" id="97331.A0A436ZRE2"/>
<dbReference type="RefSeq" id="XP_067487025.1">
    <property type="nucleotide sequence ID" value="XM_067639214.1"/>
</dbReference>
<keyword evidence="1" id="KW-0732">Signal</keyword>
<name>A0A436ZRE2_ARTFL</name>
<evidence type="ECO:0000259" key="2">
    <source>
        <dbReference type="PROSITE" id="PS50097"/>
    </source>
</evidence>
<dbReference type="Proteomes" id="UP000283090">
    <property type="component" value="Unassembled WGS sequence"/>
</dbReference>
<keyword evidence="4" id="KW-1185">Reference proteome</keyword>
<dbReference type="CDD" id="cd18186">
    <property type="entry name" value="BTB_POZ_ZBTB_KLHL-like"/>
    <property type="match status" value="1"/>
</dbReference>
<dbReference type="OrthoDB" id="6359816at2759"/>
<dbReference type="EMBL" id="SAEB01000012">
    <property type="protein sequence ID" value="RVD81481.1"/>
    <property type="molecule type" value="Genomic_DNA"/>
</dbReference>
<dbReference type="PROSITE" id="PS50097">
    <property type="entry name" value="BTB"/>
    <property type="match status" value="1"/>
</dbReference>
<organism evidence="3 4">
    <name type="scientific">Arthrobotrys flagrans</name>
    <name type="common">Nematode-trapping fungus</name>
    <name type="synonym">Trichothecium flagrans</name>
    <dbReference type="NCBI Taxonomy" id="97331"/>
    <lineage>
        <taxon>Eukaryota</taxon>
        <taxon>Fungi</taxon>
        <taxon>Dikarya</taxon>
        <taxon>Ascomycota</taxon>
        <taxon>Pezizomycotina</taxon>
        <taxon>Orbiliomycetes</taxon>
        <taxon>Orbiliales</taxon>
        <taxon>Orbiliaceae</taxon>
        <taxon>Arthrobotrys</taxon>
    </lineage>
</organism>
<reference evidence="3 4" key="1">
    <citation type="submission" date="2019-01" db="EMBL/GenBank/DDBJ databases">
        <title>Intercellular communication is required for trap formation in the nematode-trapping fungus Duddingtonia flagrans.</title>
        <authorList>
            <person name="Youssar L."/>
            <person name="Wernet V."/>
            <person name="Hensel N."/>
            <person name="Hildebrandt H.-G."/>
            <person name="Fischer R."/>
        </authorList>
    </citation>
    <scope>NUCLEOTIDE SEQUENCE [LARGE SCALE GENOMIC DNA]</scope>
    <source>
        <strain evidence="3 4">CBS H-5679</strain>
    </source>
</reference>
<feature type="chain" id="PRO_5019262422" description="BTB domain-containing protein" evidence="1">
    <location>
        <begin position="29"/>
        <end position="327"/>
    </location>
</feature>
<dbReference type="PANTHER" id="PTHR47843:SF2">
    <property type="entry name" value="BTB DOMAIN-CONTAINING PROTEIN"/>
    <property type="match status" value="1"/>
</dbReference>
<feature type="signal peptide" evidence="1">
    <location>
        <begin position="1"/>
        <end position="28"/>
    </location>
</feature>
<proteinExistence type="predicted"/>
<evidence type="ECO:0000313" key="3">
    <source>
        <dbReference type="EMBL" id="RVD81481.1"/>
    </source>
</evidence>
<evidence type="ECO:0000256" key="1">
    <source>
        <dbReference type="SAM" id="SignalP"/>
    </source>
</evidence>
<sequence length="327" mass="37160">MFNLNSILKFTKLIVVLTLHNPSPNCKADIMVRGYKGCPKFCPSCKADCHCDICNDCHTCMHVSEKCRYNTYSCPRLAHSCNLNGVYTEAKKEAFEFARLFDSDTLTVIVGDEQRKFNIHLDAVCSVSQYFKKLISSNMKEVQEKVLTLNDEVDDANAFDMFVQYCYLKSYIVDEELYLDSLYLHARVYVLAERLGCIDLKSLALKRATELCYESCDGNLQTGEMLRNLAQTILAVYTHTYDSNTGKLPFNKKEEADEESKETVRRDGFRLLLASFAAPHLSHLRKDKIFLNVNNLCPNFAADLLLFVTSGAKMEVNNDGSLKYPSL</sequence>
<dbReference type="GeneID" id="93591656"/>
<dbReference type="InterPro" id="IPR000210">
    <property type="entry name" value="BTB/POZ_dom"/>
</dbReference>
<comment type="caution">
    <text evidence="3">The sequence shown here is derived from an EMBL/GenBank/DDBJ whole genome shotgun (WGS) entry which is preliminary data.</text>
</comment>
<dbReference type="AlphaFoldDB" id="A0A436ZRE2"/>
<dbReference type="InterPro" id="IPR011333">
    <property type="entry name" value="SKP1/BTB/POZ_sf"/>
</dbReference>